<protein>
    <submittedName>
        <fullName evidence="1">Uncharacterized protein</fullName>
    </submittedName>
</protein>
<reference evidence="1" key="1">
    <citation type="submission" date="2019-08" db="EMBL/GenBank/DDBJ databases">
        <authorList>
            <person name="Kucharzyk K."/>
            <person name="Murdoch R.W."/>
            <person name="Higgins S."/>
            <person name="Loffler F."/>
        </authorList>
    </citation>
    <scope>NUCLEOTIDE SEQUENCE</scope>
</reference>
<sequence>MIMLLITAGCFQPGDGAHNATTPEINLTIPAPPIPVESNEGINLAYELEISLPEN</sequence>
<accession>A0A644UUS9</accession>
<evidence type="ECO:0000313" key="1">
    <source>
        <dbReference type="EMBL" id="MPL82644.1"/>
    </source>
</evidence>
<dbReference type="AlphaFoldDB" id="A0A644UUS9"/>
<comment type="caution">
    <text evidence="1">The sequence shown here is derived from an EMBL/GenBank/DDBJ whole genome shotgun (WGS) entry which is preliminary data.</text>
</comment>
<organism evidence="1">
    <name type="scientific">bioreactor metagenome</name>
    <dbReference type="NCBI Taxonomy" id="1076179"/>
    <lineage>
        <taxon>unclassified sequences</taxon>
        <taxon>metagenomes</taxon>
        <taxon>ecological metagenomes</taxon>
    </lineage>
</organism>
<proteinExistence type="predicted"/>
<gene>
    <name evidence="1" type="ORF">SDC9_28590</name>
</gene>
<dbReference type="EMBL" id="VSSQ01000165">
    <property type="protein sequence ID" value="MPL82644.1"/>
    <property type="molecule type" value="Genomic_DNA"/>
</dbReference>
<name>A0A644UUS9_9ZZZZ</name>